<reference evidence="8 9" key="1">
    <citation type="submission" date="2017-04" db="EMBL/GenBank/DDBJ databases">
        <title>Draft genome of the yeast Clavispora lusitaniae type strain CBS 6936.</title>
        <authorList>
            <person name="Durrens P."/>
            <person name="Klopp C."/>
            <person name="Biteau N."/>
            <person name="Fitton-Ouhabi V."/>
            <person name="Dementhon K."/>
            <person name="Accoceberry I."/>
            <person name="Sherman D.J."/>
            <person name="Noel T."/>
        </authorList>
    </citation>
    <scope>NUCLEOTIDE SEQUENCE [LARGE SCALE GENOMIC DNA]</scope>
    <source>
        <strain evidence="8 9">CBS 6936</strain>
    </source>
</reference>
<name>A0AA91T0B3_CLALS</name>
<dbReference type="CDD" id="cd08047">
    <property type="entry name" value="TAF7"/>
    <property type="match status" value="1"/>
</dbReference>
<keyword evidence="5" id="KW-0539">Nucleus</keyword>
<evidence type="ECO:0000256" key="5">
    <source>
        <dbReference type="ARBA" id="ARBA00023242"/>
    </source>
</evidence>
<feature type="compositionally biased region" description="Basic and acidic residues" evidence="6">
    <location>
        <begin position="496"/>
        <end position="512"/>
    </location>
</feature>
<feature type="region of interest" description="Disordered" evidence="6">
    <location>
        <begin position="444"/>
        <end position="532"/>
    </location>
</feature>
<dbReference type="SMART" id="SM01370">
    <property type="entry name" value="TAFII55_N"/>
    <property type="match status" value="1"/>
</dbReference>
<keyword evidence="4" id="KW-0804">Transcription</keyword>
<feature type="compositionally biased region" description="Basic and acidic residues" evidence="6">
    <location>
        <begin position="444"/>
        <end position="453"/>
    </location>
</feature>
<evidence type="ECO:0000256" key="4">
    <source>
        <dbReference type="ARBA" id="ARBA00023163"/>
    </source>
</evidence>
<feature type="compositionally biased region" description="Low complexity" evidence="6">
    <location>
        <begin position="290"/>
        <end position="305"/>
    </location>
</feature>
<feature type="compositionally biased region" description="Basic and acidic residues" evidence="6">
    <location>
        <begin position="31"/>
        <end position="42"/>
    </location>
</feature>
<comment type="caution">
    <text evidence="8">The sequence shown here is derived from an EMBL/GenBank/DDBJ whole genome shotgun (WGS) entry which is preliminary data.</text>
</comment>
<comment type="subcellular location">
    <subcellularLocation>
        <location evidence="1">Nucleus</location>
    </subcellularLocation>
</comment>
<dbReference type="InterPro" id="IPR006751">
    <property type="entry name" value="TAFII55_prot_cons_reg"/>
</dbReference>
<dbReference type="InterPro" id="IPR037817">
    <property type="entry name" value="TAF7"/>
</dbReference>
<proteinExistence type="inferred from homology"/>
<evidence type="ECO:0000259" key="7">
    <source>
        <dbReference type="SMART" id="SM01370"/>
    </source>
</evidence>
<evidence type="ECO:0000313" key="9">
    <source>
        <dbReference type="Proteomes" id="UP000195602"/>
    </source>
</evidence>
<sequence>MTLKLKLKVNPSKDKNDSEKRPTPRIKIKPLKKEPSDGVSKPKKEKLKKLKISLGKASSPSQNDSATPVAPAPVVKKVPKVRIKPTRIPGEGYDSEAPDLEDDPLIEQGIVVRFANDRNLDFVHNAVDTGDLSNVNIKWITRDKAVVNVNSTLYSARLIDLPTLTELYKTVDKKNIFKTIDISQILLVLHPINPKQLNMEQDFEVPEEYIYVHPIYKYSPSNEIRNTKTVYRHGLAYAYEDVYRRFRPQKVNHRVMTDIESRVDELVRRDNEAQESHYEFTDPKGHNMFSNSNSHTPSTMPSTPSRLEEEEEVQEEEMAMDIEDDIDNALEQELAEALDSTSNNTAATVLMKSVFDNEDAGSGEDNNGQEEEDDDEEDEDDEEEEEEDEEDTSKGGNSLAKKLEEEISDLERAAEKQKMLLATASFKMMRMKFQSAYNSLKAQIDQKKRELAKIQESQGPKLEKETQEADAEEDAEDEEEDDDEEEDENEGEANEQEARQESEGIRDEKEEKADDAEGDDENEDFDDFQGLF</sequence>
<dbReference type="PANTHER" id="PTHR12228">
    <property type="entry name" value="TRANSCRIPTION INITIATION FACTOR TFIID 55 KD SUBUNIT-RELATED"/>
    <property type="match status" value="1"/>
</dbReference>
<dbReference type="EMBL" id="LYUB02000017">
    <property type="protein sequence ID" value="OVF06826.1"/>
    <property type="molecule type" value="Genomic_DNA"/>
</dbReference>
<organism evidence="8 9">
    <name type="scientific">Clavispora lusitaniae</name>
    <name type="common">Candida lusitaniae</name>
    <dbReference type="NCBI Taxonomy" id="36911"/>
    <lineage>
        <taxon>Eukaryota</taxon>
        <taxon>Fungi</taxon>
        <taxon>Dikarya</taxon>
        <taxon>Ascomycota</taxon>
        <taxon>Saccharomycotina</taxon>
        <taxon>Pichiomycetes</taxon>
        <taxon>Metschnikowiaceae</taxon>
        <taxon>Clavispora</taxon>
    </lineage>
</organism>
<feature type="compositionally biased region" description="Acidic residues" evidence="6">
    <location>
        <begin position="468"/>
        <end position="495"/>
    </location>
</feature>
<accession>A0AA91T0B3</accession>
<feature type="region of interest" description="Disordered" evidence="6">
    <location>
        <begin position="1"/>
        <end position="71"/>
    </location>
</feature>
<evidence type="ECO:0000313" key="8">
    <source>
        <dbReference type="EMBL" id="OVF06826.1"/>
    </source>
</evidence>
<feature type="region of interest" description="Disordered" evidence="6">
    <location>
        <begin position="273"/>
        <end position="317"/>
    </location>
</feature>
<comment type="similarity">
    <text evidence="2">Belongs to the TAF7 family.</text>
</comment>
<dbReference type="GO" id="GO:0016251">
    <property type="term" value="F:RNA polymerase II general transcription initiation factor activity"/>
    <property type="evidence" value="ECO:0007669"/>
    <property type="project" value="TreeGrafter"/>
</dbReference>
<evidence type="ECO:0000256" key="3">
    <source>
        <dbReference type="ARBA" id="ARBA00023015"/>
    </source>
</evidence>
<evidence type="ECO:0000256" key="1">
    <source>
        <dbReference type="ARBA" id="ARBA00004123"/>
    </source>
</evidence>
<dbReference type="KEGG" id="clus:A9F13_17g00385"/>
<feature type="compositionally biased region" description="Basic and acidic residues" evidence="6">
    <location>
        <begin position="11"/>
        <end position="22"/>
    </location>
</feature>
<feature type="compositionally biased region" description="Acidic residues" evidence="6">
    <location>
        <begin position="308"/>
        <end position="317"/>
    </location>
</feature>
<feature type="compositionally biased region" description="Basic and acidic residues" evidence="6">
    <location>
        <begin position="273"/>
        <end position="285"/>
    </location>
</feature>
<feature type="compositionally biased region" description="Acidic residues" evidence="6">
    <location>
        <begin position="357"/>
        <end position="391"/>
    </location>
</feature>
<dbReference type="GO" id="GO:0005669">
    <property type="term" value="C:transcription factor TFIID complex"/>
    <property type="evidence" value="ECO:0007669"/>
    <property type="project" value="InterPro"/>
</dbReference>
<evidence type="ECO:0000256" key="2">
    <source>
        <dbReference type="ARBA" id="ARBA00009368"/>
    </source>
</evidence>
<dbReference type="GO" id="GO:0051123">
    <property type="term" value="P:RNA polymerase II preinitiation complex assembly"/>
    <property type="evidence" value="ECO:0007669"/>
    <property type="project" value="TreeGrafter"/>
</dbReference>
<evidence type="ECO:0000256" key="6">
    <source>
        <dbReference type="SAM" id="MobiDB-lite"/>
    </source>
</evidence>
<feature type="domain" description="TAFII55 protein conserved region" evidence="7">
    <location>
        <begin position="106"/>
        <end position="275"/>
    </location>
</feature>
<dbReference type="AlphaFoldDB" id="A0AA91T0B3"/>
<feature type="region of interest" description="Disordered" evidence="6">
    <location>
        <begin position="357"/>
        <end position="406"/>
    </location>
</feature>
<gene>
    <name evidence="8" type="ORF">A9F13_17g00385</name>
</gene>
<dbReference type="Pfam" id="PF04658">
    <property type="entry name" value="TAFII55_N"/>
    <property type="match status" value="1"/>
</dbReference>
<feature type="compositionally biased region" description="Acidic residues" evidence="6">
    <location>
        <begin position="513"/>
        <end position="532"/>
    </location>
</feature>
<dbReference type="Proteomes" id="UP000195602">
    <property type="component" value="Unassembled WGS sequence"/>
</dbReference>
<protein>
    <submittedName>
        <fullName evidence="8">Transcription initiation factor TFIID subunit</fullName>
    </submittedName>
</protein>
<dbReference type="PANTHER" id="PTHR12228:SF0">
    <property type="entry name" value="TATA-BOX BINDING PROTEIN ASSOCIATED FACTOR 7"/>
    <property type="match status" value="1"/>
</dbReference>
<keyword evidence="3" id="KW-0805">Transcription regulation</keyword>